<accession>A0A0C4WTG0</accession>
<proteinExistence type="predicted"/>
<dbReference type="HOGENOM" id="CLU_100903_0_0_6"/>
<dbReference type="EMBL" id="CP010415">
    <property type="protein sequence ID" value="AJE22925.1"/>
    <property type="molecule type" value="Genomic_DNA"/>
</dbReference>
<dbReference type="GO" id="GO:0042834">
    <property type="term" value="F:peptidoglycan binding"/>
    <property type="evidence" value="ECO:0007669"/>
    <property type="project" value="InterPro"/>
</dbReference>
<sequence length="223" mass="25290">MRWLFLLLLVLNFFYWVWSERFSTRGAHESPASPSLDVSSGIQLVSESRDATRAKAGEPRREVCLFLGGFQSEERGRQVVQRLLSLDVASSVEQVERIVATDYWVYLPPLASRQASLHQLRELQAKKIDSYVITQGDLVNGISLGVFSRAEPAKAAMQHFRDAGYEPMVRELSRVRHDYWVKVAPEGARLFDERLMGILARSFPGLQHQQKECEGVASPGRLE</sequence>
<dbReference type="InterPro" id="IPR036680">
    <property type="entry name" value="SPOR-like_sf"/>
</dbReference>
<dbReference type="SUPFAM" id="SSF110997">
    <property type="entry name" value="Sporulation related repeat"/>
    <property type="match status" value="1"/>
</dbReference>
<dbReference type="Proteomes" id="UP000068210">
    <property type="component" value="Chromosome"/>
</dbReference>
<evidence type="ECO:0000313" key="2">
    <source>
        <dbReference type="Proteomes" id="UP000068210"/>
    </source>
</evidence>
<protein>
    <submittedName>
        <fullName evidence="1">Sporulation domain-containing protein</fullName>
    </submittedName>
</protein>
<dbReference type="KEGG" id="acx:Achr_35290"/>
<keyword evidence="2" id="KW-1185">Reference proteome</keyword>
<reference evidence="1 2" key="1">
    <citation type="journal article" date="2015" name="PLoS ONE">
        <title>Azotobacter Genomes: The Genome of Azotobacter chroococcum NCIMB 8003 (ATCC 4412).</title>
        <authorList>
            <person name="Robson R.L."/>
            <person name="Jones R."/>
            <person name="Robson R.M."/>
            <person name="Schwartz A."/>
            <person name="Richardson T.H."/>
        </authorList>
    </citation>
    <scope>NUCLEOTIDE SEQUENCE [LARGE SCALE GENOMIC DNA]</scope>
    <source>
        <strain evidence="1 2">NCIMB 8003</strain>
    </source>
</reference>
<evidence type="ECO:0000313" key="1">
    <source>
        <dbReference type="EMBL" id="AJE22925.1"/>
    </source>
</evidence>
<name>A0A0C4WTG0_9GAMM</name>
<organism evidence="1 2">
    <name type="scientific">Azotobacter chroococcum NCIMB 8003</name>
    <dbReference type="NCBI Taxonomy" id="1328314"/>
    <lineage>
        <taxon>Bacteria</taxon>
        <taxon>Pseudomonadati</taxon>
        <taxon>Pseudomonadota</taxon>
        <taxon>Gammaproteobacteria</taxon>
        <taxon>Pseudomonadales</taxon>
        <taxon>Pseudomonadaceae</taxon>
        <taxon>Azotobacter</taxon>
    </lineage>
</organism>
<dbReference type="AlphaFoldDB" id="A0A0C4WTG0"/>
<dbReference type="STRING" id="1328314.Achr_35290"/>
<gene>
    <name evidence="1" type="ORF">Achr_35290</name>
</gene>